<evidence type="ECO:0000256" key="11">
    <source>
        <dbReference type="ARBA" id="ARBA00023152"/>
    </source>
</evidence>
<comment type="cofactor">
    <cofactor evidence="1">
        <name>K(+)</name>
        <dbReference type="ChEBI" id="CHEBI:29103"/>
    </cofactor>
</comment>
<dbReference type="GO" id="GO:0005524">
    <property type="term" value="F:ATP binding"/>
    <property type="evidence" value="ECO:0007669"/>
    <property type="project" value="UniProtKB-KW"/>
</dbReference>
<evidence type="ECO:0000256" key="5">
    <source>
        <dbReference type="ARBA" id="ARBA00022679"/>
    </source>
</evidence>
<gene>
    <name evidence="17" type="ORF">CDCA_CDCA07G2208</name>
</gene>
<dbReference type="InterPro" id="IPR001697">
    <property type="entry name" value="Pyr_Knase"/>
</dbReference>
<dbReference type="InterPro" id="IPR015795">
    <property type="entry name" value="Pyrv_Knase_C"/>
</dbReference>
<dbReference type="InterPro" id="IPR011992">
    <property type="entry name" value="EF-hand-dom_pair"/>
</dbReference>
<evidence type="ECO:0000256" key="1">
    <source>
        <dbReference type="ARBA" id="ARBA00001958"/>
    </source>
</evidence>
<feature type="region of interest" description="Disordered" evidence="14">
    <location>
        <begin position="1"/>
        <end position="21"/>
    </location>
</feature>
<dbReference type="InterPro" id="IPR015813">
    <property type="entry name" value="Pyrv/PenolPyrv_kinase-like_dom"/>
</dbReference>
<reference evidence="17 18" key="1">
    <citation type="submission" date="2022-07" db="EMBL/GenBank/DDBJ databases">
        <title>Genome-wide signatures of adaptation to extreme environments.</title>
        <authorList>
            <person name="Cho C.H."/>
            <person name="Yoon H.S."/>
        </authorList>
    </citation>
    <scope>NUCLEOTIDE SEQUENCE [LARGE SCALE GENOMIC DNA]</scope>
    <source>
        <strain evidence="17 18">DBV 063 E5</strain>
    </source>
</reference>
<dbReference type="InterPro" id="IPR015806">
    <property type="entry name" value="Pyrv_Knase_insert_dom_sf"/>
</dbReference>
<keyword evidence="18" id="KW-1185">Reference proteome</keyword>
<keyword evidence="7" id="KW-0547">Nucleotide-binding</keyword>
<evidence type="ECO:0000313" key="18">
    <source>
        <dbReference type="Proteomes" id="UP001301350"/>
    </source>
</evidence>
<feature type="domain" description="Pyruvate kinase barrel" evidence="15">
    <location>
        <begin position="140"/>
        <end position="469"/>
    </location>
</feature>
<dbReference type="Gene3D" id="3.20.20.60">
    <property type="entry name" value="Phosphoenolpyruvate-binding domains"/>
    <property type="match status" value="1"/>
</dbReference>
<organism evidence="17 18">
    <name type="scientific">Cyanidium caldarium</name>
    <name type="common">Red alga</name>
    <dbReference type="NCBI Taxonomy" id="2771"/>
    <lineage>
        <taxon>Eukaryota</taxon>
        <taxon>Rhodophyta</taxon>
        <taxon>Bangiophyceae</taxon>
        <taxon>Cyanidiales</taxon>
        <taxon>Cyanidiaceae</taxon>
        <taxon>Cyanidium</taxon>
    </lineage>
</organism>
<dbReference type="Pfam" id="PF00224">
    <property type="entry name" value="PK"/>
    <property type="match status" value="1"/>
</dbReference>
<evidence type="ECO:0000256" key="7">
    <source>
        <dbReference type="ARBA" id="ARBA00022741"/>
    </source>
</evidence>
<evidence type="ECO:0000256" key="12">
    <source>
        <dbReference type="ARBA" id="ARBA00023317"/>
    </source>
</evidence>
<dbReference type="Pfam" id="PF02887">
    <property type="entry name" value="PK_C"/>
    <property type="match status" value="1"/>
</dbReference>
<dbReference type="GO" id="GO:0030955">
    <property type="term" value="F:potassium ion binding"/>
    <property type="evidence" value="ECO:0007669"/>
    <property type="project" value="InterPro"/>
</dbReference>
<dbReference type="GO" id="GO:0016301">
    <property type="term" value="F:kinase activity"/>
    <property type="evidence" value="ECO:0007669"/>
    <property type="project" value="UniProtKB-KW"/>
</dbReference>
<evidence type="ECO:0000256" key="13">
    <source>
        <dbReference type="RuleBase" id="RU000504"/>
    </source>
</evidence>
<dbReference type="InterPro" id="IPR040442">
    <property type="entry name" value="Pyrv_kinase-like_dom_sf"/>
</dbReference>
<feature type="domain" description="Pyruvate kinase C-terminal" evidence="16">
    <location>
        <begin position="512"/>
        <end position="618"/>
    </location>
</feature>
<comment type="pathway">
    <text evidence="2 13">Carbohydrate degradation; glycolysis; pyruvate from D-glyceraldehyde 3-phosphate: step 5/5.</text>
</comment>
<evidence type="ECO:0000313" key="17">
    <source>
        <dbReference type="EMBL" id="KAK4536183.1"/>
    </source>
</evidence>
<accession>A0AAV9IVT1</accession>
<keyword evidence="12" id="KW-0670">Pyruvate</keyword>
<evidence type="ECO:0000256" key="9">
    <source>
        <dbReference type="ARBA" id="ARBA00022840"/>
    </source>
</evidence>
<dbReference type="PRINTS" id="PR01050">
    <property type="entry name" value="PYRUVTKNASE"/>
</dbReference>
<dbReference type="EC" id="2.7.1.40" evidence="4 13"/>
<evidence type="ECO:0000259" key="16">
    <source>
        <dbReference type="Pfam" id="PF02887"/>
    </source>
</evidence>
<dbReference type="InterPro" id="IPR036918">
    <property type="entry name" value="Pyrv_Knase_C_sf"/>
</dbReference>
<evidence type="ECO:0000256" key="14">
    <source>
        <dbReference type="SAM" id="MobiDB-lite"/>
    </source>
</evidence>
<comment type="similarity">
    <text evidence="3 13">Belongs to the pyruvate kinase family.</text>
</comment>
<keyword evidence="8 13" id="KW-0418">Kinase</keyword>
<comment type="caution">
    <text evidence="17">The sequence shown here is derived from an EMBL/GenBank/DDBJ whole genome shotgun (WGS) entry which is preliminary data.</text>
</comment>
<dbReference type="EMBL" id="JANCYW010000007">
    <property type="protein sequence ID" value="KAK4536183.1"/>
    <property type="molecule type" value="Genomic_DNA"/>
</dbReference>
<dbReference type="InterPro" id="IPR011037">
    <property type="entry name" value="Pyrv_Knase-like_insert_dom_sf"/>
</dbReference>
<dbReference type="PANTHER" id="PTHR11817">
    <property type="entry name" value="PYRUVATE KINASE"/>
    <property type="match status" value="1"/>
</dbReference>
<evidence type="ECO:0000259" key="15">
    <source>
        <dbReference type="Pfam" id="PF00224"/>
    </source>
</evidence>
<dbReference type="GO" id="GO:0000287">
    <property type="term" value="F:magnesium ion binding"/>
    <property type="evidence" value="ECO:0007669"/>
    <property type="project" value="InterPro"/>
</dbReference>
<dbReference type="SUPFAM" id="SSF50800">
    <property type="entry name" value="PK beta-barrel domain-like"/>
    <property type="match status" value="1"/>
</dbReference>
<dbReference type="Gene3D" id="2.40.33.10">
    <property type="entry name" value="PK beta-barrel domain-like"/>
    <property type="match status" value="1"/>
</dbReference>
<evidence type="ECO:0000256" key="10">
    <source>
        <dbReference type="ARBA" id="ARBA00022842"/>
    </source>
</evidence>
<dbReference type="SUPFAM" id="SSF47473">
    <property type="entry name" value="EF-hand"/>
    <property type="match status" value="1"/>
</dbReference>
<evidence type="ECO:0000256" key="2">
    <source>
        <dbReference type="ARBA" id="ARBA00004997"/>
    </source>
</evidence>
<feature type="compositionally biased region" description="Basic residues" evidence="14">
    <location>
        <begin position="45"/>
        <end position="55"/>
    </location>
</feature>
<comment type="catalytic activity">
    <reaction evidence="13">
        <text>pyruvate + ATP = phosphoenolpyruvate + ADP + H(+)</text>
        <dbReference type="Rhea" id="RHEA:18157"/>
        <dbReference type="ChEBI" id="CHEBI:15361"/>
        <dbReference type="ChEBI" id="CHEBI:15378"/>
        <dbReference type="ChEBI" id="CHEBI:30616"/>
        <dbReference type="ChEBI" id="CHEBI:58702"/>
        <dbReference type="ChEBI" id="CHEBI:456216"/>
        <dbReference type="EC" id="2.7.1.40"/>
    </reaction>
</comment>
<dbReference type="Gene3D" id="3.40.1380.20">
    <property type="entry name" value="Pyruvate kinase, C-terminal domain"/>
    <property type="match status" value="1"/>
</dbReference>
<evidence type="ECO:0000256" key="3">
    <source>
        <dbReference type="ARBA" id="ARBA00008663"/>
    </source>
</evidence>
<evidence type="ECO:0000256" key="6">
    <source>
        <dbReference type="ARBA" id="ARBA00022723"/>
    </source>
</evidence>
<keyword evidence="11 13" id="KW-0324">Glycolysis</keyword>
<proteinExistence type="inferred from homology"/>
<feature type="region of interest" description="Disordered" evidence="14">
    <location>
        <begin position="41"/>
        <end position="75"/>
    </location>
</feature>
<dbReference type="InterPro" id="IPR015793">
    <property type="entry name" value="Pyrv_Knase_brl"/>
</dbReference>
<dbReference type="Proteomes" id="UP001301350">
    <property type="component" value="Unassembled WGS sequence"/>
</dbReference>
<protein>
    <recommendedName>
        <fullName evidence="4 13">Pyruvate kinase</fullName>
        <ecNumber evidence="4 13">2.7.1.40</ecNumber>
    </recommendedName>
</protein>
<dbReference type="AlphaFoldDB" id="A0AAV9IVT1"/>
<evidence type="ECO:0000256" key="8">
    <source>
        <dbReference type="ARBA" id="ARBA00022777"/>
    </source>
</evidence>
<sequence length="753" mass="82559">MDADKAQRGSFGGTGENPDTVDHWRIIQGMSFLGPVGHHGIVVGGRRRRQQQRRLRSADNGRPFTPSAAGPPLGFHRHRYVHPSFPCRMTIASEPLSAAPGVKADTAHVSALFPERFRPFLTELDDGSVASRDVPQFHARRTKIVCTIGPATASYAELLKMAALGMNVVRLNMSHGDYTFHSEVIAHVRRINTESPFVLATMLDIGSLDSVRLGQMPGNEMALSPGDRLIITTRHQAEYPDMMTEVSDDAFMAVVQSGDVIEVRGNADGSVVLLRVAEVTADGTDADCVVMEGGTIRSRAPIGVRGKSLRSPILNAEEMERDLDFAVQERVEAVALSFVEAPEHIWDVKRQLKERGASNTAVVAKIESVAALERLSDIAEAADAVMIARGDLGAAVRYDMVPYWQQRIAQMCRAHGKPCIVSTHFLESMVLYPTPTRAEVTDISEAVKQRVDALMLTTETASGKYPLRALSLMSTVALRVEGKLAEDCRLAELPPPLVSHRRWARGISLVAERVCSSATTIAERLNAAAIICFTQRGFMANLLARCRPLCPIYAFTNSVIARNKMSVLFGVRPFRILFDGDPEVTVQRAIDELLDRQALTRGDRVVVVADILGGKNRATEEEMLLVFGGLDPENRGYISRELLRKGLREMGLKAGDDVELETWLDEYDERQGLVEECFTASDVDACVLDRQQLCGDMEGEGDGVATGAGADAGGDGVPSRARRLQAEIDYPAFRQLVQDSAEIVQTIQFRRIE</sequence>
<evidence type="ECO:0000256" key="4">
    <source>
        <dbReference type="ARBA" id="ARBA00012142"/>
    </source>
</evidence>
<dbReference type="NCBIfam" id="TIGR01064">
    <property type="entry name" value="pyruv_kin"/>
    <property type="match status" value="1"/>
</dbReference>
<keyword evidence="9" id="KW-0067">ATP-binding</keyword>
<dbReference type="SUPFAM" id="SSF51621">
    <property type="entry name" value="Phosphoenolpyruvate/pyruvate domain"/>
    <property type="match status" value="1"/>
</dbReference>
<keyword evidence="10 13" id="KW-0460">Magnesium</keyword>
<dbReference type="GO" id="GO:0004743">
    <property type="term" value="F:pyruvate kinase activity"/>
    <property type="evidence" value="ECO:0007669"/>
    <property type="project" value="UniProtKB-EC"/>
</dbReference>
<keyword evidence="5 13" id="KW-0808">Transferase</keyword>
<keyword evidence="6" id="KW-0479">Metal-binding</keyword>
<dbReference type="SUPFAM" id="SSF52935">
    <property type="entry name" value="PK C-terminal domain-like"/>
    <property type="match status" value="1"/>
</dbReference>
<name>A0AAV9IVT1_CYACA</name>